<evidence type="ECO:0000256" key="1">
    <source>
        <dbReference type="SAM" id="MobiDB-lite"/>
    </source>
</evidence>
<dbReference type="GO" id="GO:0005737">
    <property type="term" value="C:cytoplasm"/>
    <property type="evidence" value="ECO:0007669"/>
    <property type="project" value="TreeGrafter"/>
</dbReference>
<proteinExistence type="predicted"/>
<name>A0A4P9W5V9_9FUNG</name>
<dbReference type="GO" id="GO:0030010">
    <property type="term" value="P:establishment of cell polarity"/>
    <property type="evidence" value="ECO:0007669"/>
    <property type="project" value="TreeGrafter"/>
</dbReference>
<dbReference type="PANTHER" id="PTHR28089">
    <property type="entry name" value="PROTEIN ZDS1-RELATED"/>
    <property type="match status" value="1"/>
</dbReference>
<dbReference type="EMBL" id="KZ999023">
    <property type="protein sequence ID" value="RKO85496.1"/>
    <property type="molecule type" value="Genomic_DNA"/>
</dbReference>
<dbReference type="OrthoDB" id="2163259at2759"/>
<gene>
    <name evidence="2" type="ORF">BDK51DRAFT_49418</name>
</gene>
<feature type="non-terminal residue" evidence="2">
    <location>
        <position position="103"/>
    </location>
</feature>
<dbReference type="GO" id="GO:0010971">
    <property type="term" value="P:positive regulation of G2/M transition of mitotic cell cycle"/>
    <property type="evidence" value="ECO:0007669"/>
    <property type="project" value="TreeGrafter"/>
</dbReference>
<keyword evidence="3" id="KW-1185">Reference proteome</keyword>
<evidence type="ECO:0000313" key="2">
    <source>
        <dbReference type="EMBL" id="RKO85496.1"/>
    </source>
</evidence>
<accession>A0A4P9W5V9</accession>
<feature type="compositionally biased region" description="Basic and acidic residues" evidence="1">
    <location>
        <begin position="10"/>
        <end position="22"/>
    </location>
</feature>
<protein>
    <submittedName>
        <fullName evidence="2">Uncharacterized protein</fullName>
    </submittedName>
</protein>
<feature type="compositionally biased region" description="Polar residues" evidence="1">
    <location>
        <begin position="24"/>
        <end position="39"/>
    </location>
</feature>
<organism evidence="2 3">
    <name type="scientific">Blyttiomyces helicus</name>
    <dbReference type="NCBI Taxonomy" id="388810"/>
    <lineage>
        <taxon>Eukaryota</taxon>
        <taxon>Fungi</taxon>
        <taxon>Fungi incertae sedis</taxon>
        <taxon>Chytridiomycota</taxon>
        <taxon>Chytridiomycota incertae sedis</taxon>
        <taxon>Chytridiomycetes</taxon>
        <taxon>Chytridiomycetes incertae sedis</taxon>
        <taxon>Blyttiomyces</taxon>
    </lineage>
</organism>
<dbReference type="PANTHER" id="PTHR28089:SF1">
    <property type="entry name" value="PROTEIN ZDS1-RELATED"/>
    <property type="match status" value="1"/>
</dbReference>
<dbReference type="AlphaFoldDB" id="A0A4P9W5V9"/>
<feature type="region of interest" description="Disordered" evidence="1">
    <location>
        <begin position="1"/>
        <end position="39"/>
    </location>
</feature>
<reference evidence="3" key="1">
    <citation type="journal article" date="2018" name="Nat. Microbiol.">
        <title>Leveraging single-cell genomics to expand the fungal tree of life.</title>
        <authorList>
            <person name="Ahrendt S.R."/>
            <person name="Quandt C.A."/>
            <person name="Ciobanu D."/>
            <person name="Clum A."/>
            <person name="Salamov A."/>
            <person name="Andreopoulos B."/>
            <person name="Cheng J.F."/>
            <person name="Woyke T."/>
            <person name="Pelin A."/>
            <person name="Henrissat B."/>
            <person name="Reynolds N.K."/>
            <person name="Benny G.L."/>
            <person name="Smith M.E."/>
            <person name="James T.Y."/>
            <person name="Grigoriev I.V."/>
        </authorList>
    </citation>
    <scope>NUCLEOTIDE SEQUENCE [LARGE SCALE GENOMIC DNA]</scope>
</reference>
<dbReference type="Proteomes" id="UP000269721">
    <property type="component" value="Unassembled WGS sequence"/>
</dbReference>
<dbReference type="InterPro" id="IPR040206">
    <property type="entry name" value="Zds1/2"/>
</dbReference>
<sequence length="103" mass="11270">MRPRTPSIKELTRSEATLERQRRNAPTSDSGTASSPTTTVKIGGITIETEDPSHLFWVPAHLHPEVHPTDFKKWLAKSADPAPAAASIFAPGITPLRRTKSFV</sequence>
<evidence type="ECO:0000313" key="3">
    <source>
        <dbReference type="Proteomes" id="UP000269721"/>
    </source>
</evidence>